<evidence type="ECO:0000313" key="4">
    <source>
        <dbReference type="Proteomes" id="UP001596296"/>
    </source>
</evidence>
<feature type="transmembrane region" description="Helical" evidence="1">
    <location>
        <begin position="84"/>
        <end position="105"/>
    </location>
</feature>
<gene>
    <name evidence="3" type="ORF">ACFQE9_14575</name>
</gene>
<evidence type="ECO:0000259" key="2">
    <source>
        <dbReference type="Pfam" id="PF13386"/>
    </source>
</evidence>
<keyword evidence="1" id="KW-0472">Membrane</keyword>
<keyword evidence="4" id="KW-1185">Reference proteome</keyword>
<keyword evidence="1" id="KW-1133">Transmembrane helix</keyword>
<protein>
    <submittedName>
        <fullName evidence="3">Sulfite exporter TauE/SafE family protein</fullName>
    </submittedName>
</protein>
<feature type="transmembrane region" description="Helical" evidence="1">
    <location>
        <begin position="236"/>
        <end position="259"/>
    </location>
</feature>
<comment type="caution">
    <text evidence="3">The sequence shown here is derived from an EMBL/GenBank/DDBJ whole genome shotgun (WGS) entry which is preliminary data.</text>
</comment>
<keyword evidence="1" id="KW-0812">Transmembrane</keyword>
<feature type="transmembrane region" description="Helical" evidence="1">
    <location>
        <begin position="12"/>
        <end position="37"/>
    </location>
</feature>
<dbReference type="PANTHER" id="PTHR42208:SF1">
    <property type="entry name" value="HEAVY METAL TRANSPORTER"/>
    <property type="match status" value="1"/>
</dbReference>
<organism evidence="3 4">
    <name type="scientific">Halopenitus salinus</name>
    <dbReference type="NCBI Taxonomy" id="1198295"/>
    <lineage>
        <taxon>Archaea</taxon>
        <taxon>Methanobacteriati</taxon>
        <taxon>Methanobacteriota</taxon>
        <taxon>Stenosarchaea group</taxon>
        <taxon>Halobacteria</taxon>
        <taxon>Halobacteriales</taxon>
        <taxon>Haloferacaceae</taxon>
        <taxon>Halopenitus</taxon>
    </lineage>
</organism>
<name>A0ABD5UWM4_9EURY</name>
<accession>A0ABD5UWM4</accession>
<feature type="transmembrane region" description="Helical" evidence="1">
    <location>
        <begin position="198"/>
        <end position="224"/>
    </location>
</feature>
<dbReference type="RefSeq" id="WP_379746308.1">
    <property type="nucleotide sequence ID" value="NZ_JBHSVN010000001.1"/>
</dbReference>
<dbReference type="Proteomes" id="UP001596296">
    <property type="component" value="Unassembled WGS sequence"/>
</dbReference>
<feature type="domain" description="Urease accessory protein UreH-like transmembrane" evidence="2">
    <location>
        <begin position="14"/>
        <end position="245"/>
    </location>
</feature>
<feature type="transmembrane region" description="Helical" evidence="1">
    <location>
        <begin position="117"/>
        <end position="136"/>
    </location>
</feature>
<dbReference type="PANTHER" id="PTHR42208">
    <property type="entry name" value="HEAVY METAL TRANSPORTER-RELATED"/>
    <property type="match status" value="1"/>
</dbReference>
<dbReference type="InterPro" id="IPR039447">
    <property type="entry name" value="UreH-like_TM_dom"/>
</dbReference>
<dbReference type="Pfam" id="PF13386">
    <property type="entry name" value="DsbD_2"/>
    <property type="match status" value="1"/>
</dbReference>
<dbReference type="EMBL" id="JBHSXL010000013">
    <property type="protein sequence ID" value="MFC6893819.1"/>
    <property type="molecule type" value="Genomic_DNA"/>
</dbReference>
<sequence length="277" mass="28333">MSVASVLGIDVALFLTIGLLGGAHCIGMCGPLITVYAERMSKTPQTDGATKADGGATVTGSNVRSGHLTPYEVRQHALFNLGRTVSYTLLGVTMGALGGAVFLGIGEITAAASLVRGVIGICIGVFVAVIGMYYVVGRASVGIHLPGVKRVTGVLTNWVDGLAGGPGIVLLGAIHGLLPCPILYPAYLYAFASGSPAAGGIALAALGVGTIPAVFAYGTVIQGLGVRRRRILHRVLGVAFVLLGYVLFAHGLMAVGIHVPHPMFPFWNPLEGPGMAH</sequence>
<feature type="transmembrane region" description="Helical" evidence="1">
    <location>
        <begin position="157"/>
        <end position="178"/>
    </location>
</feature>
<evidence type="ECO:0000313" key="3">
    <source>
        <dbReference type="EMBL" id="MFC6893819.1"/>
    </source>
</evidence>
<dbReference type="AlphaFoldDB" id="A0ABD5UWM4"/>
<evidence type="ECO:0000256" key="1">
    <source>
        <dbReference type="SAM" id="Phobius"/>
    </source>
</evidence>
<reference evidence="3 4" key="1">
    <citation type="journal article" date="2019" name="Int. J. Syst. Evol. Microbiol.">
        <title>The Global Catalogue of Microorganisms (GCM) 10K type strain sequencing project: providing services to taxonomists for standard genome sequencing and annotation.</title>
        <authorList>
            <consortium name="The Broad Institute Genomics Platform"/>
            <consortium name="The Broad Institute Genome Sequencing Center for Infectious Disease"/>
            <person name="Wu L."/>
            <person name="Ma J."/>
        </authorList>
    </citation>
    <scope>NUCLEOTIDE SEQUENCE [LARGE SCALE GENOMIC DNA]</scope>
    <source>
        <strain evidence="3 4">SKJ47</strain>
    </source>
</reference>
<proteinExistence type="predicted"/>